<feature type="region of interest" description="Disordered" evidence="6">
    <location>
        <begin position="408"/>
        <end position="461"/>
    </location>
</feature>
<dbReference type="Pfam" id="PF00026">
    <property type="entry name" value="Asp"/>
    <property type="match status" value="1"/>
</dbReference>
<feature type="chain" id="PRO_5032539322" evidence="7">
    <location>
        <begin position="17"/>
        <end position="622"/>
    </location>
</feature>
<keyword evidence="7" id="KW-0732">Signal</keyword>
<name>A0A812QUQ6_9DINO</name>
<dbReference type="PRINTS" id="PR00792">
    <property type="entry name" value="PEPSIN"/>
</dbReference>
<dbReference type="InterPro" id="IPR033121">
    <property type="entry name" value="PEPTIDASE_A1"/>
</dbReference>
<evidence type="ECO:0000256" key="5">
    <source>
        <dbReference type="RuleBase" id="RU000454"/>
    </source>
</evidence>
<dbReference type="Proteomes" id="UP000604046">
    <property type="component" value="Unassembled WGS sequence"/>
</dbReference>
<gene>
    <name evidence="9" type="primary">ctsD</name>
    <name evidence="9" type="ORF">SNAT2548_LOCUS22002</name>
</gene>
<organism evidence="9 10">
    <name type="scientific">Symbiodinium natans</name>
    <dbReference type="NCBI Taxonomy" id="878477"/>
    <lineage>
        <taxon>Eukaryota</taxon>
        <taxon>Sar</taxon>
        <taxon>Alveolata</taxon>
        <taxon>Dinophyceae</taxon>
        <taxon>Suessiales</taxon>
        <taxon>Symbiodiniaceae</taxon>
        <taxon>Symbiodinium</taxon>
    </lineage>
</organism>
<dbReference type="OrthoDB" id="771136at2759"/>
<dbReference type="InterPro" id="IPR001969">
    <property type="entry name" value="Aspartic_peptidase_AS"/>
</dbReference>
<evidence type="ECO:0000313" key="10">
    <source>
        <dbReference type="Proteomes" id="UP000604046"/>
    </source>
</evidence>
<comment type="similarity">
    <text evidence="1 5">Belongs to the peptidase A1 family.</text>
</comment>
<keyword evidence="10" id="KW-1185">Reference proteome</keyword>
<dbReference type="Gene3D" id="2.40.70.10">
    <property type="entry name" value="Acid Proteases"/>
    <property type="match status" value="2"/>
</dbReference>
<feature type="domain" description="Peptidase A1" evidence="8">
    <location>
        <begin position="62"/>
        <end position="405"/>
    </location>
</feature>
<reference evidence="9" key="1">
    <citation type="submission" date="2021-02" db="EMBL/GenBank/DDBJ databases">
        <authorList>
            <person name="Dougan E. K."/>
            <person name="Rhodes N."/>
            <person name="Thang M."/>
            <person name="Chan C."/>
        </authorList>
    </citation>
    <scope>NUCLEOTIDE SEQUENCE</scope>
</reference>
<feature type="signal peptide" evidence="7">
    <location>
        <begin position="1"/>
        <end position="16"/>
    </location>
</feature>
<dbReference type="InterPro" id="IPR001461">
    <property type="entry name" value="Aspartic_peptidase_A1"/>
</dbReference>
<dbReference type="PROSITE" id="PS51767">
    <property type="entry name" value="PEPTIDASE_A1"/>
    <property type="match status" value="1"/>
</dbReference>
<comment type="caution">
    <text evidence="9">The sequence shown here is derived from an EMBL/GenBank/DDBJ whole genome shotgun (WGS) entry which is preliminary data.</text>
</comment>
<keyword evidence="4 5" id="KW-0378">Hydrolase</keyword>
<evidence type="ECO:0000256" key="2">
    <source>
        <dbReference type="ARBA" id="ARBA00022670"/>
    </source>
</evidence>
<dbReference type="PANTHER" id="PTHR47966:SF51">
    <property type="entry name" value="BETA-SITE APP-CLEAVING ENZYME, ISOFORM A-RELATED"/>
    <property type="match status" value="1"/>
</dbReference>
<dbReference type="FunFam" id="2.40.70.10:FF:000008">
    <property type="entry name" value="Cathepsin D"/>
    <property type="match status" value="1"/>
</dbReference>
<evidence type="ECO:0000256" key="6">
    <source>
        <dbReference type="SAM" id="MobiDB-lite"/>
    </source>
</evidence>
<evidence type="ECO:0000313" key="9">
    <source>
        <dbReference type="EMBL" id="CAE7404353.1"/>
    </source>
</evidence>
<sequence length="622" mass="66807">MAKLLVTLLIAKGAFAQPDVVPLQHHPQYPQSLDPGALGNLKETSVLDKAELDLSITRAHALVAELLVGTPPQKMTCLLDTGSSDLWIPSKRCRSCENEHLFHADRSSTFVPELHETPQGRRPLSVQISYGSGQITGYKVQDTVSFGGHTVRNQTFIIVEEALLPPNRDWDGICGLGWQSISRLGQPLYTRFQDLGFKAMFTVVPEGSTSAHLSVGPFPQHAVKPGTTVWADAEAIHGGDRSFWITTGGIAVHKQTPHPARFLVDTGTNQVLLAPRRLYMSIMRSVLPRDKFNDLCGMDHMEGGVVFCDCSIVDASRDLPPLRIFIAERPFELPVEEMFIRVPARTSGGPGEACMLAIQPNNLQISGLGGTAPPLPLPFGGLGGLLGDLPKLDDFPFPFPKLGLPLFGDGAEHQRSSDSAPPSPFQGLDLPLFGNGLTGATGATGTTGRAAGAPATGQGPVDSQAGLGALPKLGLPLFGDANGKGPGSSPFSMGGLHIGRLGSGILSEQIQEQIHTRPDGTVCKTTLVVVNGKEKSRKEDCSKPRADMADEVRRLQLVVPMGGILEIPLDPAGNVPEEEQGPELWVLGGMFLQRFVVSFDFDEATAFMIEVRHRRCPAHWTK</sequence>
<dbReference type="GO" id="GO:0006508">
    <property type="term" value="P:proteolysis"/>
    <property type="evidence" value="ECO:0007669"/>
    <property type="project" value="UniProtKB-KW"/>
</dbReference>
<dbReference type="PANTHER" id="PTHR47966">
    <property type="entry name" value="BETA-SITE APP-CLEAVING ENZYME, ISOFORM A-RELATED"/>
    <property type="match status" value="1"/>
</dbReference>
<keyword evidence="2 5" id="KW-0645">Protease</keyword>
<accession>A0A812QUQ6</accession>
<dbReference type="PROSITE" id="PS00141">
    <property type="entry name" value="ASP_PROTEASE"/>
    <property type="match status" value="1"/>
</dbReference>
<evidence type="ECO:0000256" key="4">
    <source>
        <dbReference type="ARBA" id="ARBA00022801"/>
    </source>
</evidence>
<dbReference type="InterPro" id="IPR034164">
    <property type="entry name" value="Pepsin-like_dom"/>
</dbReference>
<dbReference type="CDD" id="cd05471">
    <property type="entry name" value="pepsin_like"/>
    <property type="match status" value="1"/>
</dbReference>
<evidence type="ECO:0000256" key="3">
    <source>
        <dbReference type="ARBA" id="ARBA00022750"/>
    </source>
</evidence>
<dbReference type="GO" id="GO:0004190">
    <property type="term" value="F:aspartic-type endopeptidase activity"/>
    <property type="evidence" value="ECO:0007669"/>
    <property type="project" value="UniProtKB-KW"/>
</dbReference>
<proteinExistence type="inferred from homology"/>
<evidence type="ECO:0000256" key="7">
    <source>
        <dbReference type="SAM" id="SignalP"/>
    </source>
</evidence>
<evidence type="ECO:0000256" key="1">
    <source>
        <dbReference type="ARBA" id="ARBA00007447"/>
    </source>
</evidence>
<dbReference type="AlphaFoldDB" id="A0A812QUQ6"/>
<dbReference type="EMBL" id="CAJNDS010002271">
    <property type="protein sequence ID" value="CAE7404353.1"/>
    <property type="molecule type" value="Genomic_DNA"/>
</dbReference>
<protein>
    <submittedName>
        <fullName evidence="9">CtsD protein</fullName>
    </submittedName>
</protein>
<feature type="compositionally biased region" description="Low complexity" evidence="6">
    <location>
        <begin position="434"/>
        <end position="461"/>
    </location>
</feature>
<keyword evidence="3 5" id="KW-0064">Aspartyl protease</keyword>
<dbReference type="SUPFAM" id="SSF50630">
    <property type="entry name" value="Acid proteases"/>
    <property type="match status" value="1"/>
</dbReference>
<dbReference type="InterPro" id="IPR021109">
    <property type="entry name" value="Peptidase_aspartic_dom_sf"/>
</dbReference>
<evidence type="ECO:0000259" key="8">
    <source>
        <dbReference type="PROSITE" id="PS51767"/>
    </source>
</evidence>